<protein>
    <submittedName>
        <fullName evidence="6">Transcriptional regulator</fullName>
    </submittedName>
</protein>
<comment type="similarity">
    <text evidence="1">Belongs to the LysR transcriptional regulatory family.</text>
</comment>
<sequence>MKRSELPSLDDLRAFQTVARLGSVRAAAAELVLTHGAISRRVSKLSADLGLQLLEADGRGVRLTPVGERLAEATGRAFATITDTLAEIRSSSAPGPIILSCERSLAMRWLIPRLSGFQDRHPDVEVHLSTGGGGIDFARDRVTLAIRRLDFLIDPDWTIIKLMPERVGPVMVPSLRKGFDAGNYVALGSRTRPHAWESWFAQHPETPRPRASQLLDHHFLMAEAALGGLGVALAPQAIAADDVTNKRLEAPLGFAPDGTHYGLIHPKSMFLSTGVQALMAWLTKESETCGSQDR</sequence>
<dbReference type="Gene3D" id="1.10.10.10">
    <property type="entry name" value="Winged helix-like DNA-binding domain superfamily/Winged helix DNA-binding domain"/>
    <property type="match status" value="1"/>
</dbReference>
<reference evidence="6 7" key="1">
    <citation type="submission" date="2014-12" db="EMBL/GenBank/DDBJ databases">
        <title>16Stimator: statistical estimation of ribosomal gene copy numbers from draft genome assemblies.</title>
        <authorList>
            <person name="Perisin M.A."/>
            <person name="Vetter M."/>
            <person name="Gilbert J.A."/>
            <person name="Bergelson J."/>
        </authorList>
    </citation>
    <scope>NUCLEOTIDE SEQUENCE [LARGE SCALE GENOMIC DNA]</scope>
    <source>
        <strain evidence="6 7">MEJ076</strain>
    </source>
</reference>
<dbReference type="GO" id="GO:0003700">
    <property type="term" value="F:DNA-binding transcription factor activity"/>
    <property type="evidence" value="ECO:0007669"/>
    <property type="project" value="InterPro"/>
</dbReference>
<dbReference type="Gene3D" id="3.40.190.10">
    <property type="entry name" value="Periplasmic binding protein-like II"/>
    <property type="match status" value="2"/>
</dbReference>
<gene>
    <name evidence="6" type="ORF">RU07_16790</name>
</gene>
<dbReference type="Pfam" id="PF00126">
    <property type="entry name" value="HTH_1"/>
    <property type="match status" value="1"/>
</dbReference>
<dbReference type="InterPro" id="IPR036388">
    <property type="entry name" value="WH-like_DNA-bd_sf"/>
</dbReference>
<dbReference type="PANTHER" id="PTHR30537:SF74">
    <property type="entry name" value="HTH-TYPE TRANSCRIPTIONAL REGULATOR TRPI"/>
    <property type="match status" value="1"/>
</dbReference>
<dbReference type="GO" id="GO:0043565">
    <property type="term" value="F:sequence-specific DNA binding"/>
    <property type="evidence" value="ECO:0007669"/>
    <property type="project" value="TreeGrafter"/>
</dbReference>
<evidence type="ECO:0000313" key="6">
    <source>
        <dbReference type="EMBL" id="KIQ00626.1"/>
    </source>
</evidence>
<dbReference type="EMBL" id="JXQV01000017">
    <property type="protein sequence ID" value="KIQ00626.1"/>
    <property type="molecule type" value="Genomic_DNA"/>
</dbReference>
<evidence type="ECO:0000256" key="4">
    <source>
        <dbReference type="ARBA" id="ARBA00023163"/>
    </source>
</evidence>
<accession>A0A0D0KM47</accession>
<dbReference type="InterPro" id="IPR000847">
    <property type="entry name" value="LysR_HTH_N"/>
</dbReference>
<dbReference type="InterPro" id="IPR005119">
    <property type="entry name" value="LysR_subst-bd"/>
</dbReference>
<dbReference type="PANTHER" id="PTHR30537">
    <property type="entry name" value="HTH-TYPE TRANSCRIPTIONAL REGULATOR"/>
    <property type="match status" value="1"/>
</dbReference>
<comment type="caution">
    <text evidence="6">The sequence shown here is derived from an EMBL/GenBank/DDBJ whole genome shotgun (WGS) entry which is preliminary data.</text>
</comment>
<evidence type="ECO:0000256" key="3">
    <source>
        <dbReference type="ARBA" id="ARBA00023125"/>
    </source>
</evidence>
<dbReference type="GO" id="GO:0006351">
    <property type="term" value="P:DNA-templated transcription"/>
    <property type="evidence" value="ECO:0007669"/>
    <property type="project" value="TreeGrafter"/>
</dbReference>
<evidence type="ECO:0000259" key="5">
    <source>
        <dbReference type="PROSITE" id="PS50931"/>
    </source>
</evidence>
<feature type="domain" description="HTH lysR-type" evidence="5">
    <location>
        <begin position="7"/>
        <end position="64"/>
    </location>
</feature>
<evidence type="ECO:0000313" key="7">
    <source>
        <dbReference type="Proteomes" id="UP000035017"/>
    </source>
</evidence>
<evidence type="ECO:0000256" key="1">
    <source>
        <dbReference type="ARBA" id="ARBA00009437"/>
    </source>
</evidence>
<keyword evidence="3" id="KW-0238">DNA-binding</keyword>
<keyword evidence="4" id="KW-0804">Transcription</keyword>
<proteinExistence type="inferred from homology"/>
<dbReference type="SUPFAM" id="SSF53850">
    <property type="entry name" value="Periplasmic binding protein-like II"/>
    <property type="match status" value="1"/>
</dbReference>
<dbReference type="SUPFAM" id="SSF46785">
    <property type="entry name" value="Winged helix' DNA-binding domain"/>
    <property type="match status" value="1"/>
</dbReference>
<organism evidence="6 7">
    <name type="scientific">Agrobacterium tumefaciens</name>
    <dbReference type="NCBI Taxonomy" id="358"/>
    <lineage>
        <taxon>Bacteria</taxon>
        <taxon>Pseudomonadati</taxon>
        <taxon>Pseudomonadota</taxon>
        <taxon>Alphaproteobacteria</taxon>
        <taxon>Hyphomicrobiales</taxon>
        <taxon>Rhizobiaceae</taxon>
        <taxon>Rhizobium/Agrobacterium group</taxon>
        <taxon>Agrobacterium</taxon>
        <taxon>Agrobacterium tumefaciens complex</taxon>
    </lineage>
</organism>
<dbReference type="AlphaFoldDB" id="A0A0D0KM47"/>
<dbReference type="PROSITE" id="PS50931">
    <property type="entry name" value="HTH_LYSR"/>
    <property type="match status" value="1"/>
</dbReference>
<dbReference type="Proteomes" id="UP000035017">
    <property type="component" value="Unassembled WGS sequence"/>
</dbReference>
<keyword evidence="2" id="KW-0805">Transcription regulation</keyword>
<name>A0A0D0KM47_AGRTU</name>
<dbReference type="Pfam" id="PF03466">
    <property type="entry name" value="LysR_substrate"/>
    <property type="match status" value="1"/>
</dbReference>
<dbReference type="InterPro" id="IPR036390">
    <property type="entry name" value="WH_DNA-bd_sf"/>
</dbReference>
<evidence type="ECO:0000256" key="2">
    <source>
        <dbReference type="ARBA" id="ARBA00023015"/>
    </source>
</evidence>
<dbReference type="InterPro" id="IPR058163">
    <property type="entry name" value="LysR-type_TF_proteobact-type"/>
</dbReference>
<dbReference type="OrthoDB" id="9793571at2"/>